<dbReference type="Proteomes" id="UP000194664">
    <property type="component" value="Unassembled WGS sequence"/>
</dbReference>
<name>A0A251X135_9RHOB</name>
<dbReference type="OrthoDB" id="7595282at2"/>
<gene>
    <name evidence="2" type="ORF">BVC71_01935</name>
</gene>
<keyword evidence="3" id="KW-1185">Reference proteome</keyword>
<feature type="domain" description="TniQ" evidence="1">
    <location>
        <begin position="16"/>
        <end position="144"/>
    </location>
</feature>
<dbReference type="InterPro" id="IPR009492">
    <property type="entry name" value="TniQ"/>
</dbReference>
<dbReference type="Pfam" id="PF06527">
    <property type="entry name" value="TniQ"/>
    <property type="match status" value="1"/>
</dbReference>
<accession>A0A251X135</accession>
<evidence type="ECO:0000313" key="3">
    <source>
        <dbReference type="Proteomes" id="UP000194664"/>
    </source>
</evidence>
<reference evidence="2 3" key="1">
    <citation type="submission" date="2016-12" db="EMBL/GenBank/DDBJ databases">
        <title>The draft genome sequence of HSLHS2.</title>
        <authorList>
            <person name="Hu D."/>
            <person name="Wang L."/>
            <person name="Shao Z."/>
        </authorList>
    </citation>
    <scope>NUCLEOTIDE SEQUENCE [LARGE SCALE GENOMIC DNA]</scope>
    <source>
        <strain evidence="2">MCCC 1A06712</strain>
    </source>
</reference>
<proteinExistence type="predicted"/>
<protein>
    <recommendedName>
        <fullName evidence="1">TniQ domain-containing protein</fullName>
    </recommendedName>
</protein>
<comment type="caution">
    <text evidence="2">The sequence shown here is derived from an EMBL/GenBank/DDBJ whole genome shotgun (WGS) entry which is preliminary data.</text>
</comment>
<evidence type="ECO:0000259" key="1">
    <source>
        <dbReference type="Pfam" id="PF06527"/>
    </source>
</evidence>
<dbReference type="AlphaFoldDB" id="A0A251X135"/>
<evidence type="ECO:0000313" key="2">
    <source>
        <dbReference type="EMBL" id="OUD10296.1"/>
    </source>
</evidence>
<dbReference type="EMBL" id="MSPP01000001">
    <property type="protein sequence ID" value="OUD10296.1"/>
    <property type="molecule type" value="Genomic_DNA"/>
</dbReference>
<dbReference type="RefSeq" id="WP_086449947.1">
    <property type="nucleotide sequence ID" value="NZ_MSPP01000001.1"/>
</dbReference>
<sequence>MKQNHANSPLQTKARDREPTFAIVSRLAATGGVSAVDFGQDIGVPLARVLRGDAKTLDEIAAITGIESSALGRWTPLPEGKTKREINGHLFPVRPTLTSEVRGCPSCLQDDVQQSALSAHRAMTFRSHWLVHHVTLCIRHKRPLETLWKEAAPSLRYDTAAQFANIADRIIADDAPFERRDPTPFEIWFDQRLSGQPHETTWLDDHPLHAAAVFCRLLGIALLKLHDLRLSDLRPGSEWACYHLGFETARHGEEAILKELRRLNQLAEPRLGPKAVFPVLYDRLSREHVEDTDFAVYREVLARHLMESWPLGPGDDLLGTPVTERKLHSVRTAANETGIDIRRLRKMLEAANMIDAGLPDNWAVFDAKNAKTMMDSLLTFVSAKQFYEMHHIGRSQFNLLVEDGIVQPSLQDATTKYIWDPRKGRDLVYRLLVGGEIIQQAQHGWETIGKATQRLQLRPGEIIKAIWDGRIQLVARNVQFEGYASIHVYHDEVAQVLAKEQPSAMSLEMFAKTVGIANPVYLNRLVQHGYVSTSEMRNPRTKILQRYIATKDASTFHEQFITLRILARTKGQTWQSLARQLRNAGVSTFNIDGIDFGPVYLKTEVEAALAD</sequence>
<organism evidence="2 3">
    <name type="scientific">Marivivens niveibacter</name>
    <dbReference type="NCBI Taxonomy" id="1930667"/>
    <lineage>
        <taxon>Bacteria</taxon>
        <taxon>Pseudomonadati</taxon>
        <taxon>Pseudomonadota</taxon>
        <taxon>Alphaproteobacteria</taxon>
        <taxon>Rhodobacterales</taxon>
        <taxon>Paracoccaceae</taxon>
        <taxon>Marivivens group</taxon>
        <taxon>Marivivens</taxon>
    </lineage>
</organism>